<evidence type="ECO:0000313" key="2">
    <source>
        <dbReference type="Proteomes" id="UP001419268"/>
    </source>
</evidence>
<sequence length="182" mass="19939">MMEGFPQIREANGSKQLDLSDMGLFEGFMTTGKLEPPDLLVTKPLDPPDCAPCPPAEYLSRSLLTKLSSPTLNLSESLLLLVIPSTDPLQFSYGKTFTHAFLDPSLVDTNALYPSLVLCDAMLFANLDALFMNRGGRFVALDLPPRPPLRCAHLMDISSTLKGSAVGLVRAFSCWCYICTYD</sequence>
<name>A0AAP0J2D1_9MAGN</name>
<dbReference type="AlphaFoldDB" id="A0AAP0J2D1"/>
<keyword evidence="2" id="KW-1185">Reference proteome</keyword>
<reference evidence="1 2" key="1">
    <citation type="submission" date="2024-01" db="EMBL/GenBank/DDBJ databases">
        <title>Genome assemblies of Stephania.</title>
        <authorList>
            <person name="Yang L."/>
        </authorList>
    </citation>
    <scope>NUCLEOTIDE SEQUENCE [LARGE SCALE GENOMIC DNA]</scope>
    <source>
        <strain evidence="1">JXDWG</strain>
        <tissue evidence="1">Leaf</tissue>
    </source>
</reference>
<protein>
    <submittedName>
        <fullName evidence="1">Uncharacterized protein</fullName>
    </submittedName>
</protein>
<gene>
    <name evidence="1" type="ORF">Scep_015143</name>
</gene>
<organism evidence="1 2">
    <name type="scientific">Stephania cephalantha</name>
    <dbReference type="NCBI Taxonomy" id="152367"/>
    <lineage>
        <taxon>Eukaryota</taxon>
        <taxon>Viridiplantae</taxon>
        <taxon>Streptophyta</taxon>
        <taxon>Embryophyta</taxon>
        <taxon>Tracheophyta</taxon>
        <taxon>Spermatophyta</taxon>
        <taxon>Magnoliopsida</taxon>
        <taxon>Ranunculales</taxon>
        <taxon>Menispermaceae</taxon>
        <taxon>Menispermoideae</taxon>
        <taxon>Cissampelideae</taxon>
        <taxon>Stephania</taxon>
    </lineage>
</organism>
<comment type="caution">
    <text evidence="1">The sequence shown here is derived from an EMBL/GenBank/DDBJ whole genome shotgun (WGS) entry which is preliminary data.</text>
</comment>
<evidence type="ECO:0000313" key="1">
    <source>
        <dbReference type="EMBL" id="KAK9126297.1"/>
    </source>
</evidence>
<dbReference type="EMBL" id="JBBNAG010000006">
    <property type="protein sequence ID" value="KAK9126297.1"/>
    <property type="molecule type" value="Genomic_DNA"/>
</dbReference>
<dbReference type="Proteomes" id="UP001419268">
    <property type="component" value="Unassembled WGS sequence"/>
</dbReference>
<accession>A0AAP0J2D1</accession>
<proteinExistence type="predicted"/>